<feature type="compositionally biased region" description="Basic and acidic residues" evidence="1">
    <location>
        <begin position="43"/>
        <end position="56"/>
    </location>
</feature>
<reference evidence="2" key="2">
    <citation type="submission" date="2020-11" db="EMBL/GenBank/DDBJ databases">
        <authorList>
            <person name="McCartney M.A."/>
            <person name="Auch B."/>
            <person name="Kono T."/>
            <person name="Mallez S."/>
            <person name="Becker A."/>
            <person name="Gohl D.M."/>
            <person name="Silverstein K.A.T."/>
            <person name="Koren S."/>
            <person name="Bechman K.B."/>
            <person name="Herman A."/>
            <person name="Abrahante J.E."/>
            <person name="Garbe J."/>
        </authorList>
    </citation>
    <scope>NUCLEOTIDE SEQUENCE</scope>
    <source>
        <strain evidence="2">Duluth1</strain>
        <tissue evidence="2">Whole animal</tissue>
    </source>
</reference>
<keyword evidence="3" id="KW-1185">Reference proteome</keyword>
<feature type="region of interest" description="Disordered" evidence="1">
    <location>
        <begin position="1"/>
        <end position="62"/>
    </location>
</feature>
<evidence type="ECO:0000313" key="2">
    <source>
        <dbReference type="EMBL" id="KAH3824052.1"/>
    </source>
</evidence>
<dbReference type="EMBL" id="JAIWYP010000005">
    <property type="protein sequence ID" value="KAH3824052.1"/>
    <property type="molecule type" value="Genomic_DNA"/>
</dbReference>
<dbReference type="Proteomes" id="UP000828390">
    <property type="component" value="Unassembled WGS sequence"/>
</dbReference>
<evidence type="ECO:0000256" key="1">
    <source>
        <dbReference type="SAM" id="MobiDB-lite"/>
    </source>
</evidence>
<reference evidence="2" key="1">
    <citation type="journal article" date="2019" name="bioRxiv">
        <title>The Genome of the Zebra Mussel, Dreissena polymorpha: A Resource for Invasive Species Research.</title>
        <authorList>
            <person name="McCartney M.A."/>
            <person name="Auch B."/>
            <person name="Kono T."/>
            <person name="Mallez S."/>
            <person name="Zhang Y."/>
            <person name="Obille A."/>
            <person name="Becker A."/>
            <person name="Abrahante J.E."/>
            <person name="Garbe J."/>
            <person name="Badalamenti J.P."/>
            <person name="Herman A."/>
            <person name="Mangelson H."/>
            <person name="Liachko I."/>
            <person name="Sullivan S."/>
            <person name="Sone E.D."/>
            <person name="Koren S."/>
            <person name="Silverstein K.A.T."/>
            <person name="Beckman K.B."/>
            <person name="Gohl D.M."/>
        </authorList>
    </citation>
    <scope>NUCLEOTIDE SEQUENCE</scope>
    <source>
        <strain evidence="2">Duluth1</strain>
        <tissue evidence="2">Whole animal</tissue>
    </source>
</reference>
<dbReference type="AlphaFoldDB" id="A0A9D4GW91"/>
<proteinExistence type="predicted"/>
<feature type="compositionally biased region" description="Basic and acidic residues" evidence="1">
    <location>
        <begin position="1"/>
        <end position="11"/>
    </location>
</feature>
<name>A0A9D4GW91_DREPO</name>
<accession>A0A9D4GW91</accession>
<gene>
    <name evidence="2" type="ORF">DPMN_125880</name>
</gene>
<comment type="caution">
    <text evidence="2">The sequence shown here is derived from an EMBL/GenBank/DDBJ whole genome shotgun (WGS) entry which is preliminary data.</text>
</comment>
<organism evidence="2 3">
    <name type="scientific">Dreissena polymorpha</name>
    <name type="common">Zebra mussel</name>
    <name type="synonym">Mytilus polymorpha</name>
    <dbReference type="NCBI Taxonomy" id="45954"/>
    <lineage>
        <taxon>Eukaryota</taxon>
        <taxon>Metazoa</taxon>
        <taxon>Spiralia</taxon>
        <taxon>Lophotrochozoa</taxon>
        <taxon>Mollusca</taxon>
        <taxon>Bivalvia</taxon>
        <taxon>Autobranchia</taxon>
        <taxon>Heteroconchia</taxon>
        <taxon>Euheterodonta</taxon>
        <taxon>Imparidentia</taxon>
        <taxon>Neoheterodontei</taxon>
        <taxon>Myida</taxon>
        <taxon>Dreissenoidea</taxon>
        <taxon>Dreissenidae</taxon>
        <taxon>Dreissena</taxon>
    </lineage>
</organism>
<sequence>MNLSDKTHDVNKLSNHARSRRVPTTTEHSYQETSVQLPIPVRVTERSNDKATRDWQEGTTLK</sequence>
<protein>
    <submittedName>
        <fullName evidence="2">Uncharacterized protein</fullName>
    </submittedName>
</protein>
<evidence type="ECO:0000313" key="3">
    <source>
        <dbReference type="Proteomes" id="UP000828390"/>
    </source>
</evidence>
<feature type="compositionally biased region" description="Polar residues" evidence="1">
    <location>
        <begin position="22"/>
        <end position="36"/>
    </location>
</feature>